<keyword evidence="5" id="KW-0812">Transmembrane</keyword>
<dbReference type="AlphaFoldDB" id="H3ZCE5"/>
<keyword evidence="3" id="KW-0488">Methylation</keyword>
<keyword evidence="10" id="KW-1185">Reference proteome</keyword>
<evidence type="ECO:0000256" key="4">
    <source>
        <dbReference type="ARBA" id="ARBA00022519"/>
    </source>
</evidence>
<evidence type="ECO:0000313" key="9">
    <source>
        <dbReference type="EMBL" id="EHR41737.1"/>
    </source>
</evidence>
<dbReference type="InterPro" id="IPR022346">
    <property type="entry name" value="T2SS_GspH"/>
</dbReference>
<protein>
    <submittedName>
        <fullName evidence="9">General secretion pathway protein H</fullName>
    </submittedName>
</protein>
<gene>
    <name evidence="9" type="ORF">AJE_05091</name>
</gene>
<accession>H3ZCE5</accession>
<sequence>MDEFIHKQRAESYVQQFQRHLNYARVQASSSQQPVRLCPGQIDLCQGQWQKDPLLLSLLNPLTNQAILLRELPLLPSGHQLSYNRQQLQFRRDGSLDALENGTFHYCPPGRFNWHYRIVMNQAGRNRLQRLPYAC</sequence>
<proteinExistence type="predicted"/>
<evidence type="ECO:0000256" key="3">
    <source>
        <dbReference type="ARBA" id="ARBA00022481"/>
    </source>
</evidence>
<evidence type="ECO:0000259" key="8">
    <source>
        <dbReference type="Pfam" id="PF12019"/>
    </source>
</evidence>
<name>H3ZCE5_9ALTE</name>
<comment type="subcellular location">
    <subcellularLocation>
        <location evidence="1">Cell inner membrane</location>
        <topology evidence="1">Single-pass membrane protein</topology>
    </subcellularLocation>
</comment>
<keyword evidence="4" id="KW-0997">Cell inner membrane</keyword>
<evidence type="ECO:0000256" key="1">
    <source>
        <dbReference type="ARBA" id="ARBA00004377"/>
    </source>
</evidence>
<evidence type="ECO:0000256" key="2">
    <source>
        <dbReference type="ARBA" id="ARBA00022475"/>
    </source>
</evidence>
<keyword evidence="2" id="KW-1003">Cell membrane</keyword>
<dbReference type="Proteomes" id="UP000012046">
    <property type="component" value="Unassembled WGS sequence"/>
</dbReference>
<dbReference type="STRING" id="1129374.AJE_05091"/>
<evidence type="ECO:0000256" key="7">
    <source>
        <dbReference type="ARBA" id="ARBA00023136"/>
    </source>
</evidence>
<dbReference type="PATRIC" id="fig|1129374.4.peg.1023"/>
<dbReference type="Pfam" id="PF12019">
    <property type="entry name" value="GspH"/>
    <property type="match status" value="1"/>
</dbReference>
<feature type="domain" description="General secretion pathway GspH" evidence="8">
    <location>
        <begin position="14"/>
        <end position="124"/>
    </location>
</feature>
<dbReference type="GO" id="GO:0015627">
    <property type="term" value="C:type II protein secretion system complex"/>
    <property type="evidence" value="ECO:0007669"/>
    <property type="project" value="InterPro"/>
</dbReference>
<keyword evidence="7" id="KW-0472">Membrane</keyword>
<reference evidence="9 10" key="1">
    <citation type="journal article" date="2012" name="J. Bacteriol.">
        <title>Genome Sequence of Extracellular-Protease-Producing Alishewanella jeotgali Isolated from Traditional Korean Fermented Seafood.</title>
        <authorList>
            <person name="Jung J."/>
            <person name="Chun J."/>
            <person name="Park W."/>
        </authorList>
    </citation>
    <scope>NUCLEOTIDE SEQUENCE [LARGE SCALE GENOMIC DNA]</scope>
    <source>
        <strain evidence="9 10">KCTC 22429</strain>
    </source>
</reference>
<dbReference type="GO" id="GO:0015628">
    <property type="term" value="P:protein secretion by the type II secretion system"/>
    <property type="evidence" value="ECO:0007669"/>
    <property type="project" value="InterPro"/>
</dbReference>
<comment type="caution">
    <text evidence="9">The sequence shown here is derived from an EMBL/GenBank/DDBJ whole genome shotgun (WGS) entry which is preliminary data.</text>
</comment>
<dbReference type="Gene3D" id="3.55.40.10">
    <property type="entry name" value="minor pseudopilin epsh domain"/>
    <property type="match status" value="1"/>
</dbReference>
<evidence type="ECO:0000313" key="10">
    <source>
        <dbReference type="Proteomes" id="UP000012046"/>
    </source>
</evidence>
<evidence type="ECO:0000256" key="6">
    <source>
        <dbReference type="ARBA" id="ARBA00022989"/>
    </source>
</evidence>
<keyword evidence="6" id="KW-1133">Transmembrane helix</keyword>
<evidence type="ECO:0000256" key="5">
    <source>
        <dbReference type="ARBA" id="ARBA00022692"/>
    </source>
</evidence>
<dbReference type="GO" id="GO:0005886">
    <property type="term" value="C:plasma membrane"/>
    <property type="evidence" value="ECO:0007669"/>
    <property type="project" value="UniProtKB-SubCell"/>
</dbReference>
<dbReference type="EMBL" id="AHTH01000010">
    <property type="protein sequence ID" value="EHR41737.1"/>
    <property type="molecule type" value="Genomic_DNA"/>
</dbReference>
<organism evidence="9 10">
    <name type="scientific">Alishewanella jeotgali KCTC 22429</name>
    <dbReference type="NCBI Taxonomy" id="1129374"/>
    <lineage>
        <taxon>Bacteria</taxon>
        <taxon>Pseudomonadati</taxon>
        <taxon>Pseudomonadota</taxon>
        <taxon>Gammaproteobacteria</taxon>
        <taxon>Alteromonadales</taxon>
        <taxon>Alteromonadaceae</taxon>
        <taxon>Alishewanella</taxon>
    </lineage>
</organism>